<accession>A0AAP9JJ48</accession>
<proteinExistence type="predicted"/>
<gene>
    <name evidence="2" type="ORF">FXF46_16735</name>
</gene>
<dbReference type="EMBL" id="CP043045">
    <property type="protein sequence ID" value="QEH97937.1"/>
    <property type="molecule type" value="Genomic_DNA"/>
</dbReference>
<sequence>MKHKLLALAVLAASYSFSASASPNKPVSPLSGYKCLTLNATDAQMMDPNFSIPFRQNPSDQSPVVAPATTLVPVNTAVEPVNG</sequence>
<reference evidence="2 3" key="1">
    <citation type="submission" date="2019-08" db="EMBL/GenBank/DDBJ databases">
        <title>Gluconobacter frateurii HD924 genome.</title>
        <authorList>
            <person name="Liu Y."/>
            <person name="Zhang P."/>
        </authorList>
    </citation>
    <scope>NUCLEOTIDE SEQUENCE [LARGE SCALE GENOMIC DNA]</scope>
    <source>
        <strain evidence="2 3">HD924</strain>
        <plasmid evidence="2 3">unnamed2</plasmid>
    </source>
</reference>
<protein>
    <submittedName>
        <fullName evidence="2">Uncharacterized protein</fullName>
    </submittedName>
</protein>
<evidence type="ECO:0000313" key="2">
    <source>
        <dbReference type="EMBL" id="QEH97937.1"/>
    </source>
</evidence>
<organism evidence="2 3">
    <name type="scientific">Gluconobacter thailandicus</name>
    <dbReference type="NCBI Taxonomy" id="257438"/>
    <lineage>
        <taxon>Bacteria</taxon>
        <taxon>Pseudomonadati</taxon>
        <taxon>Pseudomonadota</taxon>
        <taxon>Alphaproteobacteria</taxon>
        <taxon>Acetobacterales</taxon>
        <taxon>Acetobacteraceae</taxon>
        <taxon>Gluconobacter</taxon>
    </lineage>
</organism>
<dbReference type="KEGG" id="gti:FXF46_16735"/>
<evidence type="ECO:0000313" key="3">
    <source>
        <dbReference type="Proteomes" id="UP000323560"/>
    </source>
</evidence>
<geneLocation type="plasmid" evidence="2 3">
    <name>unnamed2</name>
</geneLocation>
<dbReference type="RefSeq" id="WP_148621399.1">
    <property type="nucleotide sequence ID" value="NZ_CP043045.1"/>
</dbReference>
<name>A0AAP9JJ48_GLUTH</name>
<dbReference type="AlphaFoldDB" id="A0AAP9JJ48"/>
<feature type="signal peptide" evidence="1">
    <location>
        <begin position="1"/>
        <end position="21"/>
    </location>
</feature>
<evidence type="ECO:0000256" key="1">
    <source>
        <dbReference type="SAM" id="SignalP"/>
    </source>
</evidence>
<dbReference type="Proteomes" id="UP000323560">
    <property type="component" value="Plasmid unnamed2"/>
</dbReference>
<keyword evidence="1" id="KW-0732">Signal</keyword>
<feature type="chain" id="PRO_5043053795" evidence="1">
    <location>
        <begin position="22"/>
        <end position="83"/>
    </location>
</feature>
<keyword evidence="2" id="KW-0614">Plasmid</keyword>